<proteinExistence type="predicted"/>
<accession>A0A1A8JA52</accession>
<reference evidence="2" key="2">
    <citation type="submission" date="2016-06" db="EMBL/GenBank/DDBJ databases">
        <title>The genome of a short-lived fish provides insights into sex chromosome evolution and the genetic control of aging.</title>
        <authorList>
            <person name="Reichwald K."/>
            <person name="Felder M."/>
            <person name="Petzold A."/>
            <person name="Koch P."/>
            <person name="Groth M."/>
            <person name="Platzer M."/>
        </authorList>
    </citation>
    <scope>NUCLEOTIDE SEQUENCE</scope>
    <source>
        <tissue evidence="2">Brain</tissue>
    </source>
</reference>
<evidence type="ECO:0000313" key="2">
    <source>
        <dbReference type="EMBL" id="SBR05598.1"/>
    </source>
</evidence>
<dbReference type="AlphaFoldDB" id="A0A1A8JA52"/>
<keyword evidence="1" id="KW-0812">Transmembrane</keyword>
<dbReference type="EMBL" id="HAED01019153">
    <property type="protein sequence ID" value="SBR05598.1"/>
    <property type="molecule type" value="Transcribed_RNA"/>
</dbReference>
<keyword evidence="1" id="KW-1133">Transmembrane helix</keyword>
<gene>
    <name evidence="2" type="primary">Nfu_g_1_018775</name>
</gene>
<reference evidence="2" key="1">
    <citation type="submission" date="2016-05" db="EMBL/GenBank/DDBJ databases">
        <authorList>
            <person name="Lavstsen T."/>
            <person name="Jespersen J.S."/>
        </authorList>
    </citation>
    <scope>NUCLEOTIDE SEQUENCE</scope>
    <source>
        <tissue evidence="2">Brain</tissue>
    </source>
</reference>
<name>A0A1A8JA52_NOTKU</name>
<organism evidence="2">
    <name type="scientific">Nothobranchius kuhntae</name>
    <name type="common">Beira killifish</name>
    <dbReference type="NCBI Taxonomy" id="321403"/>
    <lineage>
        <taxon>Eukaryota</taxon>
        <taxon>Metazoa</taxon>
        <taxon>Chordata</taxon>
        <taxon>Craniata</taxon>
        <taxon>Vertebrata</taxon>
        <taxon>Euteleostomi</taxon>
        <taxon>Actinopterygii</taxon>
        <taxon>Neopterygii</taxon>
        <taxon>Teleostei</taxon>
        <taxon>Neoteleostei</taxon>
        <taxon>Acanthomorphata</taxon>
        <taxon>Ovalentaria</taxon>
        <taxon>Atherinomorphae</taxon>
        <taxon>Cyprinodontiformes</taxon>
        <taxon>Nothobranchiidae</taxon>
        <taxon>Nothobranchius</taxon>
    </lineage>
</organism>
<feature type="transmembrane region" description="Helical" evidence="1">
    <location>
        <begin position="84"/>
        <end position="104"/>
    </location>
</feature>
<feature type="transmembrane region" description="Helical" evidence="1">
    <location>
        <begin position="6"/>
        <end position="26"/>
    </location>
</feature>
<feature type="non-terminal residue" evidence="2">
    <location>
        <position position="1"/>
    </location>
</feature>
<sequence>TVVKMTPEVLVIQAAWVMIMMTPVLLSRLKQPRRCCRATRALPCRAWPSCWASWVSLCLATALVSSRCTTSRQAAFSNKIAEVLLYFFLTWGNLHILMMIVTVLPRVVSVISGT</sequence>
<evidence type="ECO:0000256" key="1">
    <source>
        <dbReference type="SAM" id="Phobius"/>
    </source>
</evidence>
<protein>
    <submittedName>
        <fullName evidence="2">Uncharacterized protein</fullName>
    </submittedName>
</protein>
<keyword evidence="1" id="KW-0472">Membrane</keyword>